<feature type="signal peptide" evidence="1">
    <location>
        <begin position="1"/>
        <end position="16"/>
    </location>
</feature>
<evidence type="ECO:0000313" key="3">
    <source>
        <dbReference type="Proteomes" id="UP000550401"/>
    </source>
</evidence>
<dbReference type="Proteomes" id="UP000550401">
    <property type="component" value="Unassembled WGS sequence"/>
</dbReference>
<name>A0A839F376_9GAMM</name>
<sequence length="208" mass="22738">MPAIAAWMLVSTVATAAELDVVVVDARGAPAEDAVVSLHGGDAPPPRAAVTREIDQRNETFIPYVEVFRPGDRVVFRNSDRTRHHVYSFAPAKSFEFVIAPGGDTPAVVLDRVGEIAVGCNIHDRMITHLYVSDAPWVAKSDAQGHAVFRGLPNSRYEVRVWHPQLRPGKAEPEQAVDVAGDTATLRFSLPLLADPRPDPADNERARY</sequence>
<evidence type="ECO:0000256" key="1">
    <source>
        <dbReference type="SAM" id="SignalP"/>
    </source>
</evidence>
<dbReference type="SUPFAM" id="SSF49503">
    <property type="entry name" value="Cupredoxins"/>
    <property type="match status" value="1"/>
</dbReference>
<dbReference type="AlphaFoldDB" id="A0A839F376"/>
<reference evidence="2 3" key="1">
    <citation type="submission" date="2020-07" db="EMBL/GenBank/DDBJ databases">
        <title>Genomic Encyclopedia of Type Strains, Phase IV (KMG-V): Genome sequencing to study the core and pangenomes of soil and plant-associated prokaryotes.</title>
        <authorList>
            <person name="Whitman W."/>
        </authorList>
    </citation>
    <scope>NUCLEOTIDE SEQUENCE [LARGE SCALE GENOMIC DNA]</scope>
    <source>
        <strain evidence="2 3">RH2WT43</strain>
    </source>
</reference>
<feature type="chain" id="PRO_5032608536" evidence="1">
    <location>
        <begin position="17"/>
        <end position="208"/>
    </location>
</feature>
<accession>A0A839F376</accession>
<dbReference type="Gene3D" id="2.60.40.420">
    <property type="entry name" value="Cupredoxins - blue copper proteins"/>
    <property type="match status" value="1"/>
</dbReference>
<evidence type="ECO:0000313" key="2">
    <source>
        <dbReference type="EMBL" id="MBA8886641.1"/>
    </source>
</evidence>
<organism evidence="2 3">
    <name type="scientific">Dokdonella fugitiva</name>
    <dbReference type="NCBI Taxonomy" id="328517"/>
    <lineage>
        <taxon>Bacteria</taxon>
        <taxon>Pseudomonadati</taxon>
        <taxon>Pseudomonadota</taxon>
        <taxon>Gammaproteobacteria</taxon>
        <taxon>Lysobacterales</taxon>
        <taxon>Rhodanobacteraceae</taxon>
        <taxon>Dokdonella</taxon>
    </lineage>
</organism>
<gene>
    <name evidence="2" type="ORF">FHW12_000832</name>
</gene>
<dbReference type="InterPro" id="IPR008972">
    <property type="entry name" value="Cupredoxin"/>
</dbReference>
<dbReference type="EMBL" id="JACGXL010000001">
    <property type="protein sequence ID" value="MBA8886641.1"/>
    <property type="molecule type" value="Genomic_DNA"/>
</dbReference>
<dbReference type="RefSeq" id="WP_182529704.1">
    <property type="nucleotide sequence ID" value="NZ_JACGXL010000001.1"/>
</dbReference>
<comment type="caution">
    <text evidence="2">The sequence shown here is derived from an EMBL/GenBank/DDBJ whole genome shotgun (WGS) entry which is preliminary data.</text>
</comment>
<protein>
    <submittedName>
        <fullName evidence="2">Plastocyanin</fullName>
    </submittedName>
</protein>
<keyword evidence="3" id="KW-1185">Reference proteome</keyword>
<keyword evidence="1" id="KW-0732">Signal</keyword>
<proteinExistence type="predicted"/>